<dbReference type="AlphaFoldDB" id="A0AAD7F0S2"/>
<evidence type="ECO:0000313" key="1">
    <source>
        <dbReference type="EMBL" id="KAJ7358421.1"/>
    </source>
</evidence>
<organism evidence="1 2">
    <name type="scientific">Mycena albidolilacea</name>
    <dbReference type="NCBI Taxonomy" id="1033008"/>
    <lineage>
        <taxon>Eukaryota</taxon>
        <taxon>Fungi</taxon>
        <taxon>Dikarya</taxon>
        <taxon>Basidiomycota</taxon>
        <taxon>Agaricomycotina</taxon>
        <taxon>Agaricomycetes</taxon>
        <taxon>Agaricomycetidae</taxon>
        <taxon>Agaricales</taxon>
        <taxon>Marasmiineae</taxon>
        <taxon>Mycenaceae</taxon>
        <taxon>Mycena</taxon>
    </lineage>
</organism>
<keyword evidence="2" id="KW-1185">Reference proteome</keyword>
<accession>A0AAD7F0S2</accession>
<name>A0AAD7F0S2_9AGAR</name>
<evidence type="ECO:0000313" key="2">
    <source>
        <dbReference type="Proteomes" id="UP001218218"/>
    </source>
</evidence>
<dbReference type="Proteomes" id="UP001218218">
    <property type="component" value="Unassembled WGS sequence"/>
</dbReference>
<proteinExistence type="predicted"/>
<comment type="caution">
    <text evidence="1">The sequence shown here is derived from an EMBL/GenBank/DDBJ whole genome shotgun (WGS) entry which is preliminary data.</text>
</comment>
<sequence length="220" mass="25173">MGKTERWISHVDSKAYCGYFLTAQIEFGKSLPDITHAWMAQAGSLRSKLNQEAQDLSKFYVPTFAALSLTWEMTFNAEAANMTPESMAILSDFPESIHVFVEIPGVQDEHVEEPQVYWSTDPFVNTTEAIPPGALTIKMWWSTEVRVAWWEPRHYEVAEAVLRRHGVDPTTNFAAQSLNLPLLEMCSGQRQDDIMDWGGFREKDPHTLETLRGHHEIYQL</sequence>
<dbReference type="EMBL" id="JARIHO010000007">
    <property type="protein sequence ID" value="KAJ7358421.1"/>
    <property type="molecule type" value="Genomic_DNA"/>
</dbReference>
<reference evidence="1" key="1">
    <citation type="submission" date="2023-03" db="EMBL/GenBank/DDBJ databases">
        <title>Massive genome expansion in bonnet fungi (Mycena s.s.) driven by repeated elements and novel gene families across ecological guilds.</title>
        <authorList>
            <consortium name="Lawrence Berkeley National Laboratory"/>
            <person name="Harder C.B."/>
            <person name="Miyauchi S."/>
            <person name="Viragh M."/>
            <person name="Kuo A."/>
            <person name="Thoen E."/>
            <person name="Andreopoulos B."/>
            <person name="Lu D."/>
            <person name="Skrede I."/>
            <person name="Drula E."/>
            <person name="Henrissat B."/>
            <person name="Morin E."/>
            <person name="Kohler A."/>
            <person name="Barry K."/>
            <person name="LaButti K."/>
            <person name="Morin E."/>
            <person name="Salamov A."/>
            <person name="Lipzen A."/>
            <person name="Mereny Z."/>
            <person name="Hegedus B."/>
            <person name="Baldrian P."/>
            <person name="Stursova M."/>
            <person name="Weitz H."/>
            <person name="Taylor A."/>
            <person name="Grigoriev I.V."/>
            <person name="Nagy L.G."/>
            <person name="Martin F."/>
            <person name="Kauserud H."/>
        </authorList>
    </citation>
    <scope>NUCLEOTIDE SEQUENCE</scope>
    <source>
        <strain evidence="1">CBHHK002</strain>
    </source>
</reference>
<gene>
    <name evidence="1" type="ORF">DFH08DRAFT_442122</name>
</gene>
<protein>
    <submittedName>
        <fullName evidence="1">Uncharacterized protein</fullName>
    </submittedName>
</protein>